<name>A0AAD9GIJ4_BABDI</name>
<accession>A0AAD9GIJ4</accession>
<organism evidence="1 2">
    <name type="scientific">Babesia divergens</name>
    <dbReference type="NCBI Taxonomy" id="32595"/>
    <lineage>
        <taxon>Eukaryota</taxon>
        <taxon>Sar</taxon>
        <taxon>Alveolata</taxon>
        <taxon>Apicomplexa</taxon>
        <taxon>Aconoidasida</taxon>
        <taxon>Piroplasmida</taxon>
        <taxon>Babesiidae</taxon>
        <taxon>Babesia</taxon>
    </lineage>
</organism>
<dbReference type="AlphaFoldDB" id="A0AAD9GIJ4"/>
<sequence>MVSLRNKRIKRHYNMISTSKVLMQIQLMDETITSKDMPLAGMPWTTPSFSTWKHYLNEDTTERNNTTAFDAKDL</sequence>
<evidence type="ECO:0000313" key="2">
    <source>
        <dbReference type="Proteomes" id="UP001195914"/>
    </source>
</evidence>
<dbReference type="Proteomes" id="UP001195914">
    <property type="component" value="Unassembled WGS sequence"/>
</dbReference>
<evidence type="ECO:0000313" key="1">
    <source>
        <dbReference type="EMBL" id="KAK1939131.1"/>
    </source>
</evidence>
<gene>
    <name evidence="1" type="ORF">X943_001010</name>
</gene>
<protein>
    <submittedName>
        <fullName evidence="1">Uncharacterized protein</fullName>
    </submittedName>
</protein>
<keyword evidence="2" id="KW-1185">Reference proteome</keyword>
<reference evidence="1" key="2">
    <citation type="submission" date="2021-05" db="EMBL/GenBank/DDBJ databases">
        <authorList>
            <person name="Pain A."/>
        </authorList>
    </citation>
    <scope>NUCLEOTIDE SEQUENCE</scope>
    <source>
        <strain evidence="1">1802A</strain>
    </source>
</reference>
<reference evidence="1" key="1">
    <citation type="journal article" date="2014" name="Nucleic Acids Res.">
        <title>The evolutionary dynamics of variant antigen genes in Babesia reveal a history of genomic innovation underlying host-parasite interaction.</title>
        <authorList>
            <person name="Jackson A.P."/>
            <person name="Otto T.D."/>
            <person name="Darby A."/>
            <person name="Ramaprasad A."/>
            <person name="Xia D."/>
            <person name="Echaide I.E."/>
            <person name="Farber M."/>
            <person name="Gahlot S."/>
            <person name="Gamble J."/>
            <person name="Gupta D."/>
            <person name="Gupta Y."/>
            <person name="Jackson L."/>
            <person name="Malandrin L."/>
            <person name="Malas T.B."/>
            <person name="Moussa E."/>
            <person name="Nair M."/>
            <person name="Reid A.J."/>
            <person name="Sanders M."/>
            <person name="Sharma J."/>
            <person name="Tracey A."/>
            <person name="Quail M.A."/>
            <person name="Weir W."/>
            <person name="Wastling J.M."/>
            <person name="Hall N."/>
            <person name="Willadsen P."/>
            <person name="Lingelbach K."/>
            <person name="Shiels B."/>
            <person name="Tait A."/>
            <person name="Berriman M."/>
            <person name="Allred D.R."/>
            <person name="Pain A."/>
        </authorList>
    </citation>
    <scope>NUCLEOTIDE SEQUENCE</scope>
    <source>
        <strain evidence="1">1802A</strain>
    </source>
</reference>
<proteinExistence type="predicted"/>
<comment type="caution">
    <text evidence="1">The sequence shown here is derived from an EMBL/GenBank/DDBJ whole genome shotgun (WGS) entry which is preliminary data.</text>
</comment>
<dbReference type="EMBL" id="JAHBMH010000011">
    <property type="protein sequence ID" value="KAK1939131.1"/>
    <property type="molecule type" value="Genomic_DNA"/>
</dbReference>